<dbReference type="AlphaFoldDB" id="A0A8J4TSA9"/>
<name>A0A8J4TSA9_CLAMG</name>
<gene>
    <name evidence="1" type="primary">mhpC</name>
    <name evidence="1" type="ORF">DAT39_019714</name>
</gene>
<evidence type="ECO:0000313" key="1">
    <source>
        <dbReference type="EMBL" id="KAF5890586.1"/>
    </source>
</evidence>
<comment type="caution">
    <text evidence="1">The sequence shown here is derived from an EMBL/GenBank/DDBJ whole genome shotgun (WGS) entry which is preliminary data.</text>
</comment>
<evidence type="ECO:0000313" key="2">
    <source>
        <dbReference type="Proteomes" id="UP000727407"/>
    </source>
</evidence>
<sequence length="95" mass="11024">MPVLTLGLVLSYEAHDEKLSQLPLVYMKCHWIFSTMFHSIITHCHTYTYLLPVLTVPTIGAGYGGRIERFTPAEIRIRTRSDQECRQERILVMTK</sequence>
<dbReference type="GO" id="GO:0016787">
    <property type="term" value="F:hydrolase activity"/>
    <property type="evidence" value="ECO:0007669"/>
    <property type="project" value="UniProtKB-KW"/>
</dbReference>
<dbReference type="Proteomes" id="UP000727407">
    <property type="component" value="Unassembled WGS sequence"/>
</dbReference>
<dbReference type="EMBL" id="QNUK01000670">
    <property type="protein sequence ID" value="KAF5890586.1"/>
    <property type="molecule type" value="Genomic_DNA"/>
</dbReference>
<accession>A0A8J4TSA9</accession>
<organism evidence="1 2">
    <name type="scientific">Clarias magur</name>
    <name type="common">Asian catfish</name>
    <name type="synonym">Macropteronotus magur</name>
    <dbReference type="NCBI Taxonomy" id="1594786"/>
    <lineage>
        <taxon>Eukaryota</taxon>
        <taxon>Metazoa</taxon>
        <taxon>Chordata</taxon>
        <taxon>Craniata</taxon>
        <taxon>Vertebrata</taxon>
        <taxon>Euteleostomi</taxon>
        <taxon>Actinopterygii</taxon>
        <taxon>Neopterygii</taxon>
        <taxon>Teleostei</taxon>
        <taxon>Ostariophysi</taxon>
        <taxon>Siluriformes</taxon>
        <taxon>Clariidae</taxon>
        <taxon>Clarias</taxon>
    </lineage>
</organism>
<protein>
    <submittedName>
        <fullName evidence="1">2-hydroxy-6-oxononadienedioate/2-hydroxy-6-oxononatrienedioate hydrolase</fullName>
    </submittedName>
</protein>
<reference evidence="1" key="1">
    <citation type="submission" date="2020-07" db="EMBL/GenBank/DDBJ databases">
        <title>Clarias magur genome sequencing, assembly and annotation.</title>
        <authorList>
            <person name="Kushwaha B."/>
            <person name="Kumar R."/>
            <person name="Das P."/>
            <person name="Joshi C.G."/>
            <person name="Kumar D."/>
            <person name="Nagpure N.S."/>
            <person name="Pandey M."/>
            <person name="Agarwal S."/>
            <person name="Srivastava S."/>
            <person name="Singh M."/>
            <person name="Sahoo L."/>
            <person name="Jayasankar P."/>
            <person name="Meher P.K."/>
            <person name="Koringa P.G."/>
            <person name="Iquebal M.A."/>
            <person name="Das S.P."/>
            <person name="Bit A."/>
            <person name="Patnaik S."/>
            <person name="Patel N."/>
            <person name="Shah T.M."/>
            <person name="Hinsu A."/>
            <person name="Jena J.K."/>
        </authorList>
    </citation>
    <scope>NUCLEOTIDE SEQUENCE</scope>
    <source>
        <strain evidence="1">CIFAMagur01</strain>
        <tissue evidence="1">Testis</tissue>
    </source>
</reference>
<proteinExistence type="predicted"/>
<keyword evidence="1" id="KW-0378">Hydrolase</keyword>
<keyword evidence="2" id="KW-1185">Reference proteome</keyword>